<dbReference type="AlphaFoldDB" id="A0A1A0MSI5"/>
<dbReference type="RefSeq" id="WP_061007103.1">
    <property type="nucleotide sequence ID" value="NZ_LSKA01000539.1"/>
</dbReference>
<protein>
    <recommendedName>
        <fullName evidence="4">DUF1490 family protein</fullName>
    </recommendedName>
</protein>
<evidence type="ECO:0000313" key="3">
    <source>
        <dbReference type="Proteomes" id="UP000093962"/>
    </source>
</evidence>
<dbReference type="Pfam" id="PF07371">
    <property type="entry name" value="DUF1490"/>
    <property type="match status" value="1"/>
</dbReference>
<evidence type="ECO:0000313" key="2">
    <source>
        <dbReference type="EMBL" id="OBA88357.1"/>
    </source>
</evidence>
<dbReference type="EMBL" id="LZSF01000108">
    <property type="protein sequence ID" value="OBA88357.1"/>
    <property type="molecule type" value="Genomic_DNA"/>
</dbReference>
<evidence type="ECO:0008006" key="4">
    <source>
        <dbReference type="Google" id="ProtNLM"/>
    </source>
</evidence>
<dbReference type="Proteomes" id="UP000093962">
    <property type="component" value="Unassembled WGS sequence"/>
</dbReference>
<name>A0A1A0MSI5_MYCMU</name>
<feature type="region of interest" description="Disordered" evidence="1">
    <location>
        <begin position="74"/>
        <end position="94"/>
    </location>
</feature>
<comment type="caution">
    <text evidence="2">The sequence shown here is derived from an EMBL/GenBank/DDBJ whole genome shotgun (WGS) entry which is preliminary data.</text>
</comment>
<sequence>MSIHPALIKATRTVATGVIGVAAYDVLRKALRAAPVHEASVTTAAWALRGTRKAEEAAENARLKVADVMAEARERIGEEVPPPSVADAEHSHDH</sequence>
<reference evidence="2 3" key="1">
    <citation type="submission" date="2016-06" db="EMBL/GenBank/DDBJ databases">
        <authorList>
            <person name="Kjaerup R.B."/>
            <person name="Dalgaard T.S."/>
            <person name="Juul-Madsen H.R."/>
        </authorList>
    </citation>
    <scope>NUCLEOTIDE SEQUENCE [LARGE SCALE GENOMIC DNA]</scope>
    <source>
        <strain evidence="2 3">1199456.5</strain>
    </source>
</reference>
<evidence type="ECO:0000256" key="1">
    <source>
        <dbReference type="SAM" id="MobiDB-lite"/>
    </source>
</evidence>
<dbReference type="InterPro" id="IPR009963">
    <property type="entry name" value="DUF1490"/>
</dbReference>
<proteinExistence type="predicted"/>
<organism evidence="2 3">
    <name type="scientific">Mycolicibacterium mucogenicum</name>
    <name type="common">Mycobacterium mucogenicum</name>
    <dbReference type="NCBI Taxonomy" id="56689"/>
    <lineage>
        <taxon>Bacteria</taxon>
        <taxon>Bacillati</taxon>
        <taxon>Actinomycetota</taxon>
        <taxon>Actinomycetes</taxon>
        <taxon>Mycobacteriales</taxon>
        <taxon>Mycobacteriaceae</taxon>
        <taxon>Mycolicibacterium</taxon>
    </lineage>
</organism>
<gene>
    <name evidence="2" type="ORF">A5642_17300</name>
</gene>
<accession>A0A1A0MSI5</accession>
<dbReference type="OrthoDB" id="3579065at2"/>